<dbReference type="STRING" id="1395571.TMS3_0124365"/>
<accession>A0A0A1YFS3</accession>
<keyword evidence="6" id="KW-1185">Reference proteome</keyword>
<dbReference type="PANTHER" id="PTHR35936:SF17">
    <property type="entry name" value="ARGININE-BINDING EXTRACELLULAR PROTEIN ARTP"/>
    <property type="match status" value="1"/>
</dbReference>
<evidence type="ECO:0000313" key="6">
    <source>
        <dbReference type="Proteomes" id="UP000030063"/>
    </source>
</evidence>
<feature type="signal peptide" evidence="3">
    <location>
        <begin position="1"/>
        <end position="24"/>
    </location>
</feature>
<dbReference type="Gene3D" id="3.40.190.10">
    <property type="entry name" value="Periplasmic binding protein-like II"/>
    <property type="match status" value="3"/>
</dbReference>
<sequence length="300" mass="33722">MRPSVLLLRALLAVLCLATLQVQAQAPVRDYDTIVESGVLRVAVYKDFPPYSFQQGGQARGVDVELAQGLAAGLGLTLELIWAPPGEKLDDDLRDYVWRGHYLRPHELADVMLRVPYDRDFAYMSNEFGELANDLVVMFGPYQRERWQVAYDRRRLKTVPSVAVFQQHPIGVEVDSVPSFYLSSVFDGLLSHQTHHFPNPQAAFAGMQSGEVDAVMALRGEVDWQLHEAADSQLALAQNAYPKMGKQVWDIGMAVHQSNRQLAYALEEKLEELILAGKLKALYGQYGLQYELPGLYQDVE</sequence>
<organism evidence="5 6">
    <name type="scientific">Pseudomonas taeanensis MS-3</name>
    <dbReference type="NCBI Taxonomy" id="1395571"/>
    <lineage>
        <taxon>Bacteria</taxon>
        <taxon>Pseudomonadati</taxon>
        <taxon>Pseudomonadota</taxon>
        <taxon>Gammaproteobacteria</taxon>
        <taxon>Pseudomonadales</taxon>
        <taxon>Pseudomonadaceae</taxon>
        <taxon>Pseudomonas</taxon>
    </lineage>
</organism>
<proteinExistence type="inferred from homology"/>
<dbReference type="EMBL" id="AWSQ01000011">
    <property type="protein sequence ID" value="KFX67454.1"/>
    <property type="molecule type" value="Genomic_DNA"/>
</dbReference>
<protein>
    <submittedName>
        <fullName evidence="5">Amino acid ABC transporter substrate-binding protein</fullName>
    </submittedName>
</protein>
<evidence type="ECO:0000259" key="4">
    <source>
        <dbReference type="SMART" id="SM00062"/>
    </source>
</evidence>
<name>A0A0A1YFS3_9PSED</name>
<evidence type="ECO:0000256" key="3">
    <source>
        <dbReference type="SAM" id="SignalP"/>
    </source>
</evidence>
<dbReference type="Pfam" id="PF00497">
    <property type="entry name" value="SBP_bac_3"/>
    <property type="match status" value="1"/>
</dbReference>
<dbReference type="PANTHER" id="PTHR35936">
    <property type="entry name" value="MEMBRANE-BOUND LYTIC MUREIN TRANSGLYCOSYLASE F"/>
    <property type="match status" value="1"/>
</dbReference>
<gene>
    <name evidence="5" type="ORF">TMS3_0124365</name>
</gene>
<feature type="domain" description="Solute-binding protein family 3/N-terminal" evidence="4">
    <location>
        <begin position="39"/>
        <end position="290"/>
    </location>
</feature>
<comment type="similarity">
    <text evidence="1">Belongs to the bacterial solute-binding protein 3 family.</text>
</comment>
<dbReference type="SUPFAM" id="SSF53850">
    <property type="entry name" value="Periplasmic binding protein-like II"/>
    <property type="match status" value="1"/>
</dbReference>
<dbReference type="AlphaFoldDB" id="A0A0A1YFS3"/>
<dbReference type="SMART" id="SM00062">
    <property type="entry name" value="PBPb"/>
    <property type="match status" value="1"/>
</dbReference>
<evidence type="ECO:0000256" key="1">
    <source>
        <dbReference type="ARBA" id="ARBA00010333"/>
    </source>
</evidence>
<dbReference type="eggNOG" id="COG0834">
    <property type="taxonomic scope" value="Bacteria"/>
</dbReference>
<dbReference type="Proteomes" id="UP000030063">
    <property type="component" value="Unassembled WGS sequence"/>
</dbReference>
<evidence type="ECO:0000313" key="5">
    <source>
        <dbReference type="EMBL" id="KFX67454.1"/>
    </source>
</evidence>
<dbReference type="InterPro" id="IPR001638">
    <property type="entry name" value="Solute-binding_3/MltF_N"/>
</dbReference>
<dbReference type="RefSeq" id="WP_025167787.1">
    <property type="nucleotide sequence ID" value="NZ_AWSQ01000011.1"/>
</dbReference>
<evidence type="ECO:0000256" key="2">
    <source>
        <dbReference type="ARBA" id="ARBA00022729"/>
    </source>
</evidence>
<comment type="caution">
    <text evidence="5">The sequence shown here is derived from an EMBL/GenBank/DDBJ whole genome shotgun (WGS) entry which is preliminary data.</text>
</comment>
<keyword evidence="2 3" id="KW-0732">Signal</keyword>
<dbReference type="OrthoDB" id="6192933at2"/>
<reference evidence="5 6" key="1">
    <citation type="journal article" date="2014" name="Genome Announc.">
        <title>Draft Genome Sequence of Petroleum Oil-Degrading Marine Bacterium Pseudomonas taeanensis Strain MS-3, Isolated from a Crude Oil-Contaminated Seashore.</title>
        <authorList>
            <person name="Lee S.Y."/>
            <person name="Kim S.H."/>
            <person name="Lee D.G."/>
            <person name="Shin S."/>
            <person name="Yun S.H."/>
            <person name="Choi C.W."/>
            <person name="Chung Y.H."/>
            <person name="Choi J.S."/>
            <person name="Kahng H.Y."/>
            <person name="Kim S.I."/>
        </authorList>
    </citation>
    <scope>NUCLEOTIDE SEQUENCE [LARGE SCALE GENOMIC DNA]</scope>
    <source>
        <strain evidence="5 6">MS-3</strain>
    </source>
</reference>
<feature type="chain" id="PRO_5005166778" evidence="3">
    <location>
        <begin position="25"/>
        <end position="300"/>
    </location>
</feature>